<dbReference type="AlphaFoldDB" id="A0A0W1AB59"/>
<keyword evidence="2" id="KW-1185">Reference proteome</keyword>
<reference evidence="1 2" key="1">
    <citation type="submission" date="2015-11" db="EMBL/GenBank/DDBJ databases">
        <title>Genomic analysis of 38 Legionella species identifies large and diverse effector repertoires.</title>
        <authorList>
            <person name="Burstein D."/>
            <person name="Amaro F."/>
            <person name="Zusman T."/>
            <person name="Lifshitz Z."/>
            <person name="Cohen O."/>
            <person name="Gilbert J.A."/>
            <person name="Pupko T."/>
            <person name="Shuman H.A."/>
            <person name="Segal G."/>
        </authorList>
    </citation>
    <scope>NUCLEOTIDE SEQUENCE [LARGE SCALE GENOMIC DNA]</scope>
    <source>
        <strain evidence="1 2">ATCC 51914</strain>
    </source>
</reference>
<comment type="caution">
    <text evidence="1">The sequence shown here is derived from an EMBL/GenBank/DDBJ whole genome shotgun (WGS) entry which is preliminary data.</text>
</comment>
<accession>A0A0W1AB59</accession>
<proteinExistence type="predicted"/>
<dbReference type="InterPro" id="IPR036412">
    <property type="entry name" value="HAD-like_sf"/>
</dbReference>
<evidence type="ECO:0000313" key="1">
    <source>
        <dbReference type="EMBL" id="KTD78578.1"/>
    </source>
</evidence>
<dbReference type="STRING" id="66969.Lwal_1741"/>
<dbReference type="RefSeq" id="WP_058480404.1">
    <property type="nucleotide sequence ID" value="NZ_CAAAIQ010000040.1"/>
</dbReference>
<organism evidence="1 2">
    <name type="scientific">Legionella waltersii</name>
    <dbReference type="NCBI Taxonomy" id="66969"/>
    <lineage>
        <taxon>Bacteria</taxon>
        <taxon>Pseudomonadati</taxon>
        <taxon>Pseudomonadota</taxon>
        <taxon>Gammaproteobacteria</taxon>
        <taxon>Legionellales</taxon>
        <taxon>Legionellaceae</taxon>
        <taxon>Legionella</taxon>
    </lineage>
</organism>
<name>A0A0W1AB59_9GAMM</name>
<dbReference type="Proteomes" id="UP000054729">
    <property type="component" value="Unassembled WGS sequence"/>
</dbReference>
<protein>
    <submittedName>
        <fullName evidence="1">Uncharacterized protein</fullName>
    </submittedName>
</protein>
<gene>
    <name evidence="1" type="ORF">Lwal_1741</name>
</gene>
<dbReference type="SUPFAM" id="SSF56784">
    <property type="entry name" value="HAD-like"/>
    <property type="match status" value="1"/>
</dbReference>
<dbReference type="EMBL" id="LNZB01000040">
    <property type="protein sequence ID" value="KTD78578.1"/>
    <property type="molecule type" value="Genomic_DNA"/>
</dbReference>
<sequence>MPSPRKIVFTDFDGTMTDIAGGDYTVFPQLDTVKPNDTVEGPLTEQQEFYRSLFIKQEGPFAYHLWKLQTKEALQAKFLEKLGPYDPTA</sequence>
<evidence type="ECO:0000313" key="2">
    <source>
        <dbReference type="Proteomes" id="UP000054729"/>
    </source>
</evidence>
<dbReference type="PATRIC" id="fig|66969.6.peg.1898"/>